<dbReference type="SUPFAM" id="SSF52540">
    <property type="entry name" value="P-loop containing nucleoside triphosphate hydrolases"/>
    <property type="match status" value="1"/>
</dbReference>
<accession>A0A2K3UT85</accession>
<evidence type="ECO:0000313" key="5">
    <source>
        <dbReference type="Proteomes" id="UP000236379"/>
    </source>
</evidence>
<dbReference type="InterPro" id="IPR005158">
    <property type="entry name" value="BTAD"/>
</dbReference>
<dbReference type="EMBL" id="PPPD01000002">
    <property type="protein sequence ID" value="PNY79753.1"/>
    <property type="molecule type" value="Genomic_DNA"/>
</dbReference>
<sequence>MRQEWRETVLRALRAVVSRRGGVALGFWGAPGLGKTHAAAELLRALPCASLSLPASSPVSAFIHALPLPQKWPLWAQRHLERLVAGQPTDSAALVDTLVAALVGLSPFVLHLDDLHEADPQRTALITSLARAVAGTRGVGLLVSGRHEPPAPFVSSRLPPLSGAETGDLLLSRLNLPLPPEALEWLQERTRGNPLFVLEFTRYLTRQGSVWSDGTRWHWRPPPADFMPVTVEALIGQQLAELGRDAGVRGALEARAVLPDDLPGEQLDTVWASVAALPPSEVRAASGTLRRSGVLTGHDFSHPLYREVIVAGLLPETRQQLARRALGALAGDRRRAAAFVEAAGLEPQVALQVIVAAAQEADDLGRPAEAARLRASGVRYTSGAARLELALAAAQGLQHSDLPGALRLARLALDESPQHVGARALVAELLARQGDLAGAEEVHGQWPLPGRFTPAWWQRLLKLRGLADDQLGVLQLWEGRPELRDNPAPEVVATVARTLAQQGRMPEAAALTSRALDSSTLGAEIRGELIEVLGNIQYGRGEMEAAAQTFAQALALAREHGLRALEARCLVHRGVVLGDINRRREGLAELRAGLRLHADLGDGLAVTRAQVAVAEAHLDLGDYERAEELLLECRATLSRHGPSEHLIECEYRLSVLYRDWAPPHGGVLALRHAHAALSGARQFSGERKLAWSLCHAAFAEARFGDAARALALATEAGQLAQGMGNPTQTAFARFALAQAHEAAGQPEVALEQLGALEAELIAQGNLDAAQEVGLSGDRIAGRADRAAGRLAWFEAHDLVNFATLTRRAFPELAASSAPAPEPAPSPAPACLKVLGPVVVERGGERVGYRGRRRTELLAYLLEARLSGRAEVGTLELLDTFYPGEPEPQARATLRQQVYLIRTSVGAQAVLSTPTGYALGHVESDAEAFLGSGDGGLWRGPYLQGLGEGWLPRAREALTLGLRAQAERLSQGDPAQAARLGAILLEMEPYDEEALRLTLAALHLSGQPRSAAALYRQQRERHAEIGETLPESPELFLTPRAVG</sequence>
<dbReference type="PANTHER" id="PTHR35807">
    <property type="entry name" value="TRANSCRIPTIONAL REGULATOR REDD-RELATED"/>
    <property type="match status" value="1"/>
</dbReference>
<dbReference type="InterPro" id="IPR036388">
    <property type="entry name" value="WH-like_DNA-bd_sf"/>
</dbReference>
<dbReference type="InterPro" id="IPR041664">
    <property type="entry name" value="AAA_16"/>
</dbReference>
<evidence type="ECO:0000256" key="1">
    <source>
        <dbReference type="ARBA" id="ARBA00023015"/>
    </source>
</evidence>
<dbReference type="Proteomes" id="UP000236379">
    <property type="component" value="Unassembled WGS sequence"/>
</dbReference>
<dbReference type="Pfam" id="PF03704">
    <property type="entry name" value="BTAD"/>
    <property type="match status" value="1"/>
</dbReference>
<dbReference type="OrthoDB" id="51592at2"/>
<name>A0A2K3UT85_9DEIO</name>
<dbReference type="InterPro" id="IPR051677">
    <property type="entry name" value="AfsR-DnrI-RedD_regulator"/>
</dbReference>
<comment type="caution">
    <text evidence="4">The sequence shown here is derived from an EMBL/GenBank/DDBJ whole genome shotgun (WGS) entry which is preliminary data.</text>
</comment>
<dbReference type="GO" id="GO:0003677">
    <property type="term" value="F:DNA binding"/>
    <property type="evidence" value="ECO:0007669"/>
    <property type="project" value="TreeGrafter"/>
</dbReference>
<reference evidence="4 5" key="1">
    <citation type="submission" date="2018-01" db="EMBL/GenBank/DDBJ databases">
        <title>Deinococcus koreensis sp. nov., a radiation-resistant bacterium isolated from river water.</title>
        <authorList>
            <person name="Choi A."/>
        </authorList>
    </citation>
    <scope>NUCLEOTIDE SEQUENCE [LARGE SCALE GENOMIC DNA]</scope>
    <source>
        <strain evidence="4 5">SJW1-2</strain>
    </source>
</reference>
<keyword evidence="5" id="KW-1185">Reference proteome</keyword>
<dbReference type="Gene3D" id="1.10.10.10">
    <property type="entry name" value="Winged helix-like DNA-binding domain superfamily/Winged helix DNA-binding domain"/>
    <property type="match status" value="1"/>
</dbReference>
<dbReference type="AlphaFoldDB" id="A0A2K3UT85"/>
<dbReference type="Pfam" id="PF14559">
    <property type="entry name" value="TPR_19"/>
    <property type="match status" value="1"/>
</dbReference>
<dbReference type="InterPro" id="IPR027417">
    <property type="entry name" value="P-loop_NTPase"/>
</dbReference>
<dbReference type="SUPFAM" id="SSF48452">
    <property type="entry name" value="TPR-like"/>
    <property type="match status" value="2"/>
</dbReference>
<dbReference type="InterPro" id="IPR011990">
    <property type="entry name" value="TPR-like_helical_dom_sf"/>
</dbReference>
<evidence type="ECO:0000256" key="2">
    <source>
        <dbReference type="ARBA" id="ARBA00023163"/>
    </source>
</evidence>
<dbReference type="RefSeq" id="WP_103313737.1">
    <property type="nucleotide sequence ID" value="NZ_PPPD01000002.1"/>
</dbReference>
<evidence type="ECO:0000313" key="4">
    <source>
        <dbReference type="EMBL" id="PNY79753.1"/>
    </source>
</evidence>
<organism evidence="4 5">
    <name type="scientific">Deinococcus koreensis</name>
    <dbReference type="NCBI Taxonomy" id="2054903"/>
    <lineage>
        <taxon>Bacteria</taxon>
        <taxon>Thermotogati</taxon>
        <taxon>Deinococcota</taxon>
        <taxon>Deinococci</taxon>
        <taxon>Deinococcales</taxon>
        <taxon>Deinococcaceae</taxon>
        <taxon>Deinococcus</taxon>
    </lineage>
</organism>
<feature type="domain" description="Bacterial transcriptional activator" evidence="3">
    <location>
        <begin position="923"/>
        <end position="1028"/>
    </location>
</feature>
<dbReference type="Pfam" id="PF13191">
    <property type="entry name" value="AAA_16"/>
    <property type="match status" value="1"/>
</dbReference>
<protein>
    <recommendedName>
        <fullName evidence="3">Bacterial transcriptional activator domain-containing protein</fullName>
    </recommendedName>
</protein>
<proteinExistence type="predicted"/>
<dbReference type="SMART" id="SM01043">
    <property type="entry name" value="BTAD"/>
    <property type="match status" value="1"/>
</dbReference>
<keyword evidence="1" id="KW-0805">Transcription regulation</keyword>
<evidence type="ECO:0000259" key="3">
    <source>
        <dbReference type="SMART" id="SM01043"/>
    </source>
</evidence>
<gene>
    <name evidence="4" type="ORF">CVO96_17525</name>
</gene>
<dbReference type="GO" id="GO:0006355">
    <property type="term" value="P:regulation of DNA-templated transcription"/>
    <property type="evidence" value="ECO:0007669"/>
    <property type="project" value="TreeGrafter"/>
</dbReference>
<keyword evidence="2" id="KW-0804">Transcription</keyword>
<dbReference type="PANTHER" id="PTHR35807:SF1">
    <property type="entry name" value="TRANSCRIPTIONAL REGULATOR REDD"/>
    <property type="match status" value="1"/>
</dbReference>
<dbReference type="Gene3D" id="1.25.40.10">
    <property type="entry name" value="Tetratricopeptide repeat domain"/>
    <property type="match status" value="3"/>
</dbReference>